<evidence type="ECO:0000313" key="3">
    <source>
        <dbReference type="Proteomes" id="UP001645039"/>
    </source>
</evidence>
<evidence type="ECO:0000256" key="1">
    <source>
        <dbReference type="SAM" id="Phobius"/>
    </source>
</evidence>
<protein>
    <submittedName>
        <fullName evidence="2">Uncharacterized protein</fullName>
    </submittedName>
</protein>
<comment type="caution">
    <text evidence="2">The sequence shown here is derived from an EMBL/GenBank/DDBJ whole genome shotgun (WGS) entry which is preliminary data.</text>
</comment>
<keyword evidence="1" id="KW-0812">Transmembrane</keyword>
<dbReference type="Proteomes" id="UP001645039">
    <property type="component" value="Unassembled WGS sequence"/>
</dbReference>
<keyword evidence="1" id="KW-0472">Membrane</keyword>
<name>A0ABR9EXJ1_9GAMM</name>
<organism evidence="2 3">
    <name type="scientific">Halomonas casei</name>
    <dbReference type="NCBI Taxonomy" id="2742613"/>
    <lineage>
        <taxon>Bacteria</taxon>
        <taxon>Pseudomonadati</taxon>
        <taxon>Pseudomonadota</taxon>
        <taxon>Gammaproteobacteria</taxon>
        <taxon>Oceanospirillales</taxon>
        <taxon>Halomonadaceae</taxon>
        <taxon>Halomonas</taxon>
    </lineage>
</organism>
<evidence type="ECO:0000313" key="2">
    <source>
        <dbReference type="EMBL" id="MBE0398814.1"/>
    </source>
</evidence>
<feature type="transmembrane region" description="Helical" evidence="1">
    <location>
        <begin position="12"/>
        <end position="29"/>
    </location>
</feature>
<feature type="transmembrane region" description="Helical" evidence="1">
    <location>
        <begin position="35"/>
        <end position="57"/>
    </location>
</feature>
<reference evidence="2 3" key="1">
    <citation type="submission" date="2020-07" db="EMBL/GenBank/DDBJ databases">
        <title>Halophilic bacteria isolated from french cheeses.</title>
        <authorList>
            <person name="Kothe C.I."/>
            <person name="Farah-Kraiem B."/>
            <person name="Renault P."/>
            <person name="Dridi B."/>
        </authorList>
    </citation>
    <scope>NUCLEOTIDE SEQUENCE [LARGE SCALE GENOMIC DNA]</scope>
    <source>
        <strain evidence="2 3">FME1</strain>
    </source>
</reference>
<sequence>MKPEFGKRSKWIWLVWIIVLLSYLVPYTLLSNVAFWYGSFLFWAVAGLIVIALNVFITKDFEDHSND</sequence>
<dbReference type="EMBL" id="RRZD01000001">
    <property type="protein sequence ID" value="MBE0398814.1"/>
    <property type="molecule type" value="Genomic_DNA"/>
</dbReference>
<gene>
    <name evidence="2" type="ORF">EI168_01660</name>
</gene>
<dbReference type="RefSeq" id="WP_192535788.1">
    <property type="nucleotide sequence ID" value="NZ_RRZD01000001.1"/>
</dbReference>
<accession>A0ABR9EXJ1</accession>
<proteinExistence type="predicted"/>
<keyword evidence="1" id="KW-1133">Transmembrane helix</keyword>
<keyword evidence="3" id="KW-1185">Reference proteome</keyword>